<dbReference type="PANTHER" id="PTHR32481">
    <property type="entry name" value="AMINOPEPTIDASE"/>
    <property type="match status" value="1"/>
</dbReference>
<evidence type="ECO:0000313" key="10">
    <source>
        <dbReference type="Proteomes" id="UP000824204"/>
    </source>
</evidence>
<sequence length="353" mass="37595">MKAENYREFIVGALNELMSADSPTGFPEQVNRLLKDKLGGMGYAAEESNKRLVKVSVAGRKGGLRRAVSAHTDTLGAMVRGVDADGKLRFTCLGGPVLPTFDGEYCRIYARGGKVYTGTFLCDSCSCHVFQDAGKLERTEKTMFVRLDEDVRSAQEVAALGIGTGCFIALDPKTTVTGSGFVKSRFLDDKAGSVCLLTALYRMKQEGLLPEYDTDFYFTNYEETGHGAASISGADELLAVDMGCVGGGLACRETQVSVCAKDSRGPYDHEMVERLISLAEAEGIDYAVDVYPHYGSDVGAAWSAGADLKGGLIGPGVHASHGMERTHLKGIFAAADLLCAYLGLGKSGKGNND</sequence>
<dbReference type="PANTHER" id="PTHR32481:SF7">
    <property type="entry name" value="AMINOPEPTIDASE YHFE-RELATED"/>
    <property type="match status" value="1"/>
</dbReference>
<dbReference type="InterPro" id="IPR023367">
    <property type="entry name" value="Peptidase_M42_dom2"/>
</dbReference>
<dbReference type="SUPFAM" id="SSF101821">
    <property type="entry name" value="Aminopeptidase/glucanase lid domain"/>
    <property type="match status" value="1"/>
</dbReference>
<evidence type="ECO:0000256" key="6">
    <source>
        <dbReference type="PIRNR" id="PIRNR001123"/>
    </source>
</evidence>
<evidence type="ECO:0000256" key="7">
    <source>
        <dbReference type="PIRSR" id="PIRSR001123-1"/>
    </source>
</evidence>
<evidence type="ECO:0000313" key="9">
    <source>
        <dbReference type="EMBL" id="HIX08198.1"/>
    </source>
</evidence>
<evidence type="ECO:0000256" key="5">
    <source>
        <dbReference type="ARBA" id="ARBA00022801"/>
    </source>
</evidence>
<accession>A0A9D2AFS3</accession>
<dbReference type="Gene3D" id="2.40.30.40">
    <property type="entry name" value="Peptidase M42, domain 2"/>
    <property type="match status" value="1"/>
</dbReference>
<evidence type="ECO:0000256" key="1">
    <source>
        <dbReference type="ARBA" id="ARBA00006272"/>
    </source>
</evidence>
<organism evidence="9 10">
    <name type="scientific">Candidatus Borkfalkia faecipullorum</name>
    <dbReference type="NCBI Taxonomy" id="2838510"/>
    <lineage>
        <taxon>Bacteria</taxon>
        <taxon>Bacillati</taxon>
        <taxon>Bacillota</taxon>
        <taxon>Clostridia</taxon>
        <taxon>Christensenellales</taxon>
        <taxon>Christensenellaceae</taxon>
        <taxon>Candidatus Borkfalkia</taxon>
    </lineage>
</organism>
<feature type="binding site" evidence="8">
    <location>
        <position position="188"/>
    </location>
    <ligand>
        <name>Zn(2+)</name>
        <dbReference type="ChEBI" id="CHEBI:29105"/>
        <label>1</label>
    </ligand>
</feature>
<dbReference type="GO" id="GO:0004177">
    <property type="term" value="F:aminopeptidase activity"/>
    <property type="evidence" value="ECO:0007669"/>
    <property type="project" value="UniProtKB-UniRule"/>
</dbReference>
<protein>
    <submittedName>
        <fullName evidence="9">M42 family metallopeptidase</fullName>
    </submittedName>
</protein>
<comment type="caution">
    <text evidence="9">The sequence shown here is derived from an EMBL/GenBank/DDBJ whole genome shotgun (WGS) entry which is preliminary data.</text>
</comment>
<comment type="cofactor">
    <cofactor evidence="8">
        <name>a divalent metal cation</name>
        <dbReference type="ChEBI" id="CHEBI:60240"/>
    </cofactor>
    <text evidence="8">Binds 2 divalent metal cations per subunit.</text>
</comment>
<name>A0A9D2AFS3_9FIRM</name>
<reference evidence="9" key="1">
    <citation type="journal article" date="2021" name="PeerJ">
        <title>Extensive microbial diversity within the chicken gut microbiome revealed by metagenomics and culture.</title>
        <authorList>
            <person name="Gilroy R."/>
            <person name="Ravi A."/>
            <person name="Getino M."/>
            <person name="Pursley I."/>
            <person name="Horton D.L."/>
            <person name="Alikhan N.F."/>
            <person name="Baker D."/>
            <person name="Gharbi K."/>
            <person name="Hall N."/>
            <person name="Watson M."/>
            <person name="Adriaenssens E.M."/>
            <person name="Foster-Nyarko E."/>
            <person name="Jarju S."/>
            <person name="Secka A."/>
            <person name="Antonio M."/>
            <person name="Oren A."/>
            <person name="Chaudhuri R.R."/>
            <person name="La Ragione R."/>
            <person name="Hildebrand F."/>
            <person name="Pallen M.J."/>
        </authorList>
    </citation>
    <scope>NUCLEOTIDE SEQUENCE</scope>
    <source>
        <strain evidence="9">811</strain>
    </source>
</reference>
<dbReference type="EMBL" id="DXFX01000088">
    <property type="protein sequence ID" value="HIX08198.1"/>
    <property type="molecule type" value="Genomic_DNA"/>
</dbReference>
<dbReference type="Proteomes" id="UP000824204">
    <property type="component" value="Unassembled WGS sequence"/>
</dbReference>
<dbReference type="InterPro" id="IPR051464">
    <property type="entry name" value="Peptidase_M42_aminopept"/>
</dbReference>
<dbReference type="SUPFAM" id="SSF53187">
    <property type="entry name" value="Zn-dependent exopeptidases"/>
    <property type="match status" value="1"/>
</dbReference>
<feature type="active site" description="Proton acceptor" evidence="7">
    <location>
        <position position="222"/>
    </location>
</feature>
<feature type="binding site" evidence="8">
    <location>
        <position position="321"/>
    </location>
    <ligand>
        <name>Zn(2+)</name>
        <dbReference type="ChEBI" id="CHEBI:29105"/>
        <label>2</label>
    </ligand>
</feature>
<evidence type="ECO:0000256" key="3">
    <source>
        <dbReference type="ARBA" id="ARBA00022670"/>
    </source>
</evidence>
<keyword evidence="3" id="KW-0645">Protease</keyword>
<feature type="binding site" evidence="8">
    <location>
        <position position="188"/>
    </location>
    <ligand>
        <name>Zn(2+)</name>
        <dbReference type="ChEBI" id="CHEBI:29105"/>
        <label>2</label>
    </ligand>
</feature>
<dbReference type="CDD" id="cd05657">
    <property type="entry name" value="M42_glucanase_like"/>
    <property type="match status" value="1"/>
</dbReference>
<comment type="similarity">
    <text evidence="1 6">Belongs to the peptidase M42 family.</text>
</comment>
<proteinExistence type="inferred from homology"/>
<keyword evidence="5" id="KW-0378">Hydrolase</keyword>
<feature type="binding site" evidence="8">
    <location>
        <position position="71"/>
    </location>
    <ligand>
        <name>Zn(2+)</name>
        <dbReference type="ChEBI" id="CHEBI:29105"/>
        <label>1</label>
    </ligand>
</feature>
<keyword evidence="2" id="KW-0031">Aminopeptidase</keyword>
<dbReference type="Gene3D" id="3.40.630.10">
    <property type="entry name" value="Zn peptidases"/>
    <property type="match status" value="1"/>
</dbReference>
<feature type="binding site" evidence="8">
    <location>
        <position position="241"/>
    </location>
    <ligand>
        <name>Zn(2+)</name>
        <dbReference type="ChEBI" id="CHEBI:29105"/>
        <label>1</label>
    </ligand>
</feature>
<dbReference type="Pfam" id="PF05343">
    <property type="entry name" value="Peptidase_M42"/>
    <property type="match status" value="1"/>
</dbReference>
<keyword evidence="4 8" id="KW-0479">Metal-binding</keyword>
<dbReference type="AlphaFoldDB" id="A0A9D2AFS3"/>
<dbReference type="GO" id="GO:0046872">
    <property type="term" value="F:metal ion binding"/>
    <property type="evidence" value="ECO:0007669"/>
    <property type="project" value="UniProtKB-UniRule"/>
</dbReference>
<evidence type="ECO:0000256" key="2">
    <source>
        <dbReference type="ARBA" id="ARBA00022438"/>
    </source>
</evidence>
<evidence type="ECO:0000256" key="8">
    <source>
        <dbReference type="PIRSR" id="PIRSR001123-2"/>
    </source>
</evidence>
<dbReference type="GO" id="GO:0006508">
    <property type="term" value="P:proteolysis"/>
    <property type="evidence" value="ECO:0007669"/>
    <property type="project" value="UniProtKB-KW"/>
</dbReference>
<dbReference type="PIRSF" id="PIRSF001123">
    <property type="entry name" value="PepA_GA"/>
    <property type="match status" value="1"/>
</dbReference>
<gene>
    <name evidence="9" type="ORF">H9741_06995</name>
</gene>
<feature type="binding site" evidence="8">
    <location>
        <position position="223"/>
    </location>
    <ligand>
        <name>Zn(2+)</name>
        <dbReference type="ChEBI" id="CHEBI:29105"/>
        <label>2</label>
    </ligand>
</feature>
<reference evidence="9" key="2">
    <citation type="submission" date="2021-04" db="EMBL/GenBank/DDBJ databases">
        <authorList>
            <person name="Gilroy R."/>
        </authorList>
    </citation>
    <scope>NUCLEOTIDE SEQUENCE</scope>
    <source>
        <strain evidence="9">811</strain>
    </source>
</reference>
<evidence type="ECO:0000256" key="4">
    <source>
        <dbReference type="ARBA" id="ARBA00022723"/>
    </source>
</evidence>
<dbReference type="InterPro" id="IPR008007">
    <property type="entry name" value="Peptidase_M42"/>
</dbReference>